<reference evidence="1" key="2">
    <citation type="journal article" date="2023" name="IMA Fungus">
        <title>Comparative genomic study of the Penicillium genus elucidates a diverse pangenome and 15 lateral gene transfer events.</title>
        <authorList>
            <person name="Petersen C."/>
            <person name="Sorensen T."/>
            <person name="Nielsen M.R."/>
            <person name="Sondergaard T.E."/>
            <person name="Sorensen J.L."/>
            <person name="Fitzpatrick D.A."/>
            <person name="Frisvad J.C."/>
            <person name="Nielsen K.L."/>
        </authorList>
    </citation>
    <scope>NUCLEOTIDE SEQUENCE</scope>
    <source>
        <strain evidence="1">IBT 23319</strain>
    </source>
</reference>
<proteinExistence type="predicted"/>
<dbReference type="Proteomes" id="UP001147733">
    <property type="component" value="Unassembled WGS sequence"/>
</dbReference>
<dbReference type="RefSeq" id="XP_056506359.1">
    <property type="nucleotide sequence ID" value="XM_056640602.1"/>
</dbReference>
<protein>
    <submittedName>
        <fullName evidence="1">Uncharacterized protein</fullName>
    </submittedName>
</protein>
<sequence>MLPKELRWTKYQLFMMEELDNDVDLRRELRERLWPGGRQCTHRDFCNFRQALLSPSLSENLSGTQNPFPSASEYARKWIRGETAGRSAQRRFLRDSKAFVDTPLEEESRRVILDGDWRGPVDGVTDAITGAILDRCLDCLRCMEASGLLPGGVEGGPPEYNCTGYSMIGIALAGEILVMQDDYQDEDLVPCREILQLFIARQHELSDTAMITSTILPDGAKGKPIFEVALESRVSTGTLELLARWFSRRSLDNRDDDLRNILRGHLGFELCRRANKFLMEWARDLGVDLVNSHTDSKDLGEGTGWHALCQNPLADTLLEDFETYAKQSAGEAIGGRIPLCDAITRNRPDLVEWFLKPERQPQNTWDRHRDSRGKSKPSAIELAIGHNYPEAATCLHLMIEEPNHRCIMRKSSGGSGRYRAKMARRLLDKFLEVEERKRKRAKKADISPEIIDLEIRRLKYITRLKFQAIFHGVSAKWTQTSVGKDVKKTCEGHPSCNFLRKLLDTSIHFDSDAASRDPFRLGS</sequence>
<reference evidence="1" key="1">
    <citation type="submission" date="2022-11" db="EMBL/GenBank/DDBJ databases">
        <authorList>
            <person name="Petersen C."/>
        </authorList>
    </citation>
    <scope>NUCLEOTIDE SEQUENCE</scope>
    <source>
        <strain evidence="1">IBT 23319</strain>
    </source>
</reference>
<gene>
    <name evidence="1" type="ORF">N7469_001682</name>
</gene>
<dbReference type="EMBL" id="JAPQKT010000001">
    <property type="protein sequence ID" value="KAJ5243355.1"/>
    <property type="molecule type" value="Genomic_DNA"/>
</dbReference>
<accession>A0A9W9TXT6</accession>
<keyword evidence="2" id="KW-1185">Reference proteome</keyword>
<dbReference type="OrthoDB" id="432281at2759"/>
<dbReference type="GeneID" id="81379769"/>
<name>A0A9W9TXT6_PENCI</name>
<dbReference type="AlphaFoldDB" id="A0A9W9TXT6"/>
<comment type="caution">
    <text evidence="1">The sequence shown here is derived from an EMBL/GenBank/DDBJ whole genome shotgun (WGS) entry which is preliminary data.</text>
</comment>
<evidence type="ECO:0000313" key="1">
    <source>
        <dbReference type="EMBL" id="KAJ5243355.1"/>
    </source>
</evidence>
<organism evidence="1 2">
    <name type="scientific">Penicillium citrinum</name>
    <dbReference type="NCBI Taxonomy" id="5077"/>
    <lineage>
        <taxon>Eukaryota</taxon>
        <taxon>Fungi</taxon>
        <taxon>Dikarya</taxon>
        <taxon>Ascomycota</taxon>
        <taxon>Pezizomycotina</taxon>
        <taxon>Eurotiomycetes</taxon>
        <taxon>Eurotiomycetidae</taxon>
        <taxon>Eurotiales</taxon>
        <taxon>Aspergillaceae</taxon>
        <taxon>Penicillium</taxon>
    </lineage>
</organism>
<evidence type="ECO:0000313" key="2">
    <source>
        <dbReference type="Proteomes" id="UP001147733"/>
    </source>
</evidence>